<proteinExistence type="predicted"/>
<evidence type="ECO:0000313" key="2">
    <source>
        <dbReference type="EMBL" id="SCM66992.1"/>
    </source>
</evidence>
<dbReference type="Gene3D" id="3.40.50.1820">
    <property type="entry name" value="alpha/beta hydrolase"/>
    <property type="match status" value="1"/>
</dbReference>
<dbReference type="PANTHER" id="PTHR43798:SF33">
    <property type="entry name" value="HYDROLASE, PUTATIVE (AFU_ORTHOLOGUE AFUA_2G14860)-RELATED"/>
    <property type="match status" value="1"/>
</dbReference>
<gene>
    <name evidence="2" type="primary">phaZ1</name>
    <name evidence="2" type="ORF">KARMA_1178</name>
</gene>
<dbReference type="InterPro" id="IPR029058">
    <property type="entry name" value="AB_hydrolase_fold"/>
</dbReference>
<dbReference type="InterPro" id="IPR050266">
    <property type="entry name" value="AB_hydrolase_sf"/>
</dbReference>
<evidence type="ECO:0000259" key="1">
    <source>
        <dbReference type="Pfam" id="PF00561"/>
    </source>
</evidence>
<dbReference type="GO" id="GO:0016020">
    <property type="term" value="C:membrane"/>
    <property type="evidence" value="ECO:0007669"/>
    <property type="project" value="TreeGrafter"/>
</dbReference>
<dbReference type="AlphaFoldDB" id="A0A1M4MWS4"/>
<dbReference type="Pfam" id="PF00561">
    <property type="entry name" value="Abhydrolase_1"/>
    <property type="match status" value="1"/>
</dbReference>
<keyword evidence="3" id="KW-1185">Reference proteome</keyword>
<dbReference type="EMBL" id="FMJB01000041">
    <property type="protein sequence ID" value="SCM66992.1"/>
    <property type="molecule type" value="Genomic_DNA"/>
</dbReference>
<dbReference type="InterPro" id="IPR026968">
    <property type="entry name" value="PcaD/CatD"/>
</dbReference>
<organism evidence="2 3">
    <name type="scientific">Donghicola eburneus</name>
    <dbReference type="NCBI Taxonomy" id="393278"/>
    <lineage>
        <taxon>Bacteria</taxon>
        <taxon>Pseudomonadati</taxon>
        <taxon>Pseudomonadota</taxon>
        <taxon>Alphaproteobacteria</taxon>
        <taxon>Rhodobacterales</taxon>
        <taxon>Roseobacteraceae</taxon>
        <taxon>Donghicola</taxon>
    </lineage>
</organism>
<evidence type="ECO:0000313" key="3">
    <source>
        <dbReference type="Proteomes" id="UP000184085"/>
    </source>
</evidence>
<dbReference type="InterPro" id="IPR000073">
    <property type="entry name" value="AB_hydrolase_1"/>
</dbReference>
<dbReference type="RefSeq" id="WP_072705487.1">
    <property type="nucleotide sequence ID" value="NZ_FMJB01000041.1"/>
</dbReference>
<sequence>MPFAFLPDLRLHYRDEGPKHAPALVLVHALGTDLTIWDQVCNLLPDALRVIRFDLRGHGKSDVPAGPYSMGALVRDTERLLDHLNAKDVAFCGLSIGGLIAQGIAVKRLDLVRCLILSNTAARIGHETLWAKRIEEARTQGHGAVVQASLARWFPRQDLSTPHIQQVKEILEDTSPEGYIAAMEAIKGTDFYTPTASLRLPTLGIGAVNDASTPPDLVRETTELIPGSEFSLIRRAGHLPCVDQPETYARALTDFLNATGHLS</sequence>
<name>A0A1M4MWS4_9RHOB</name>
<dbReference type="PANTHER" id="PTHR43798">
    <property type="entry name" value="MONOACYLGLYCEROL LIPASE"/>
    <property type="match status" value="1"/>
</dbReference>
<reference evidence="3" key="1">
    <citation type="submission" date="2016-09" db="EMBL/GenBank/DDBJ databases">
        <authorList>
            <person name="Wibberg D."/>
        </authorList>
    </citation>
    <scope>NUCLEOTIDE SEQUENCE [LARGE SCALE GENOMIC DNA]</scope>
</reference>
<dbReference type="Proteomes" id="UP000184085">
    <property type="component" value="Unassembled WGS sequence"/>
</dbReference>
<dbReference type="SUPFAM" id="SSF53474">
    <property type="entry name" value="alpha/beta-Hydrolases"/>
    <property type="match status" value="1"/>
</dbReference>
<accession>A0A1M4MWS4</accession>
<dbReference type="GO" id="GO:0047570">
    <property type="term" value="F:3-oxoadipate enol-lactonase activity"/>
    <property type="evidence" value="ECO:0007669"/>
    <property type="project" value="InterPro"/>
</dbReference>
<feature type="domain" description="AB hydrolase-1" evidence="1">
    <location>
        <begin position="22"/>
        <end position="244"/>
    </location>
</feature>
<dbReference type="NCBIfam" id="TIGR02427">
    <property type="entry name" value="protocat_pcaD"/>
    <property type="match status" value="1"/>
</dbReference>
<protein>
    <submittedName>
        <fullName evidence="2">Putative 3-oxoadipate enol-lactonase, putative phaZ homolgue</fullName>
    </submittedName>
</protein>
<dbReference type="GO" id="GO:0042952">
    <property type="term" value="P:beta-ketoadipate pathway"/>
    <property type="evidence" value="ECO:0007669"/>
    <property type="project" value="InterPro"/>
</dbReference>